<dbReference type="PROSITE" id="PS51725">
    <property type="entry name" value="ABM"/>
    <property type="match status" value="1"/>
</dbReference>
<evidence type="ECO:0000313" key="2">
    <source>
        <dbReference type="EMBL" id="PKR86565.1"/>
    </source>
</evidence>
<dbReference type="OrthoDB" id="2361265at2"/>
<sequence>MFVMNARFEAEKSHEERLKAKAKKNKQDIQGAEGLVSYECWRKEKKDTIEYVFVSKWEKQEDFKTWISRDEHVAEHKAQRQQQKETGVKPTSAFKKTLQSYEVYDELEKTN</sequence>
<name>A0A2N3LPQ0_9BACI</name>
<dbReference type="SUPFAM" id="SSF54909">
    <property type="entry name" value="Dimeric alpha+beta barrel"/>
    <property type="match status" value="1"/>
</dbReference>
<evidence type="ECO:0000313" key="3">
    <source>
        <dbReference type="Proteomes" id="UP000233440"/>
    </source>
</evidence>
<dbReference type="Pfam" id="PF03992">
    <property type="entry name" value="ABM"/>
    <property type="match status" value="1"/>
</dbReference>
<comment type="caution">
    <text evidence="2">The sequence shown here is derived from an EMBL/GenBank/DDBJ whole genome shotgun (WGS) entry which is preliminary data.</text>
</comment>
<dbReference type="InterPro" id="IPR011008">
    <property type="entry name" value="Dimeric_a/b-barrel"/>
</dbReference>
<organism evidence="2 3">
    <name type="scientific">Heyndrickxia camelliae</name>
    <dbReference type="NCBI Taxonomy" id="1707093"/>
    <lineage>
        <taxon>Bacteria</taxon>
        <taxon>Bacillati</taxon>
        <taxon>Bacillota</taxon>
        <taxon>Bacilli</taxon>
        <taxon>Bacillales</taxon>
        <taxon>Bacillaceae</taxon>
        <taxon>Heyndrickxia</taxon>
    </lineage>
</organism>
<dbReference type="Gene3D" id="3.30.70.100">
    <property type="match status" value="1"/>
</dbReference>
<feature type="domain" description="ABM" evidence="1">
    <location>
        <begin position="2"/>
        <end position="94"/>
    </location>
</feature>
<dbReference type="EMBL" id="PIQO01000001">
    <property type="protein sequence ID" value="PKR86565.1"/>
    <property type="molecule type" value="Genomic_DNA"/>
</dbReference>
<proteinExistence type="predicted"/>
<dbReference type="AlphaFoldDB" id="A0A2N3LPQ0"/>
<keyword evidence="2" id="KW-0560">Oxidoreductase</keyword>
<protein>
    <submittedName>
        <fullName evidence="2">Antibiotic biosynthesis monooxygenase</fullName>
    </submittedName>
</protein>
<evidence type="ECO:0000259" key="1">
    <source>
        <dbReference type="PROSITE" id="PS51725"/>
    </source>
</evidence>
<reference evidence="2 3" key="1">
    <citation type="submission" date="2017-11" db="EMBL/GenBank/DDBJ databases">
        <title>Bacillus camelliae sp. nov., isolated from pu'er tea.</title>
        <authorList>
            <person name="Niu L."/>
        </authorList>
    </citation>
    <scope>NUCLEOTIDE SEQUENCE [LARGE SCALE GENOMIC DNA]</scope>
    <source>
        <strain evidence="2 3">7578-1</strain>
    </source>
</reference>
<dbReference type="Proteomes" id="UP000233440">
    <property type="component" value="Unassembled WGS sequence"/>
</dbReference>
<accession>A0A2N3LPQ0</accession>
<dbReference type="InterPro" id="IPR007138">
    <property type="entry name" value="ABM_dom"/>
</dbReference>
<dbReference type="GO" id="GO:0004497">
    <property type="term" value="F:monooxygenase activity"/>
    <property type="evidence" value="ECO:0007669"/>
    <property type="project" value="UniProtKB-KW"/>
</dbReference>
<keyword evidence="2" id="KW-0503">Monooxygenase</keyword>
<gene>
    <name evidence="2" type="ORF">CWO92_00425</name>
</gene>
<keyword evidence="3" id="KW-1185">Reference proteome</keyword>